<organism evidence="3 4">
    <name type="scientific">Pseudoalteromonas tetraodonis</name>
    <dbReference type="NCBI Taxonomy" id="43659"/>
    <lineage>
        <taxon>Bacteria</taxon>
        <taxon>Pseudomonadati</taxon>
        <taxon>Pseudomonadota</taxon>
        <taxon>Gammaproteobacteria</taxon>
        <taxon>Alteromonadales</taxon>
        <taxon>Pseudoalteromonadaceae</taxon>
        <taxon>Pseudoalteromonas</taxon>
    </lineage>
</organism>
<evidence type="ECO:0000259" key="2">
    <source>
        <dbReference type="Pfam" id="PF00589"/>
    </source>
</evidence>
<dbReference type="Pfam" id="PF00589">
    <property type="entry name" value="Phage_integrase"/>
    <property type="match status" value="1"/>
</dbReference>
<evidence type="ECO:0000313" key="3">
    <source>
        <dbReference type="EMBL" id="KYL35246.1"/>
    </source>
</evidence>
<gene>
    <name evidence="3" type="ORF">A2I96_01445</name>
</gene>
<proteinExistence type="predicted"/>
<keyword evidence="1" id="KW-0233">DNA recombination</keyword>
<dbReference type="SUPFAM" id="SSF56349">
    <property type="entry name" value="DNA breaking-rejoining enzymes"/>
    <property type="match status" value="1"/>
</dbReference>
<evidence type="ECO:0000256" key="1">
    <source>
        <dbReference type="ARBA" id="ARBA00023172"/>
    </source>
</evidence>
<comment type="caution">
    <text evidence="3">The sequence shown here is derived from an EMBL/GenBank/DDBJ whole genome shotgun (WGS) entry which is preliminary data.</text>
</comment>
<feature type="domain" description="Tyr recombinase" evidence="2">
    <location>
        <begin position="176"/>
        <end position="330"/>
    </location>
</feature>
<dbReference type="InterPro" id="IPR002104">
    <property type="entry name" value="Integrase_catalytic"/>
</dbReference>
<sequence>MAYILKTKKANIFGAPVKGFPVLFMEDNRVHWLSLNYFLDLYGRLALSTVSLYAQHIQDLYSQIEVEEEINEVTDIDDSFLIAFKNELAKRGGMRKSSYTYHVMNSIILYCSWLENNDYCRNLIGDTKHHRIRVKYTEKGRIKHPLCKVTRSARKTAPRSDWIETIKRYGPTGSGTHMRFELMIDWSRSAGLRALETCSLKIHQLPSIESVNKALLENRCLILQLLVTKGSKQSSVEVSPLLLKRTWNYINTERARLLDRFKNTAAKRIKLEQDGANNDYIFLSELTATKIDSRSYSNSIRSAFLSAVENEDLTEAEHVWTHGLRHNFSVKNMRCADDNNIKHPEAVTRQKTRHGSDNALDTYLLDRTNDNFS</sequence>
<dbReference type="AlphaFoldDB" id="A0ABD4EM32"/>
<dbReference type="GO" id="GO:0006310">
    <property type="term" value="P:DNA recombination"/>
    <property type="evidence" value="ECO:0007669"/>
    <property type="project" value="UniProtKB-KW"/>
</dbReference>
<dbReference type="Proteomes" id="UP000075763">
    <property type="component" value="Unassembled WGS sequence"/>
</dbReference>
<dbReference type="InterPro" id="IPR013762">
    <property type="entry name" value="Integrase-like_cat_sf"/>
</dbReference>
<dbReference type="EMBL" id="LVCN01000023">
    <property type="protein sequence ID" value="KYL35246.1"/>
    <property type="molecule type" value="Genomic_DNA"/>
</dbReference>
<name>A0ABD4EM32_9GAMM</name>
<dbReference type="Gene3D" id="1.10.443.10">
    <property type="entry name" value="Intergrase catalytic core"/>
    <property type="match status" value="1"/>
</dbReference>
<dbReference type="InterPro" id="IPR011010">
    <property type="entry name" value="DNA_brk_join_enz"/>
</dbReference>
<evidence type="ECO:0000313" key="4">
    <source>
        <dbReference type="Proteomes" id="UP000075763"/>
    </source>
</evidence>
<reference evidence="3 4" key="1">
    <citation type="submission" date="2016-03" db="EMBL/GenBank/DDBJ databases">
        <authorList>
            <person name="Zhang H."/>
            <person name="Liu R."/>
            <person name="Wang M."/>
            <person name="Wang H."/>
            <person name="Wang L."/>
            <person name="Song L."/>
        </authorList>
    </citation>
    <scope>NUCLEOTIDE SEQUENCE [LARGE SCALE GENOMIC DNA]</scope>
    <source>
        <strain evidence="3 4">DSM 16099</strain>
    </source>
</reference>
<accession>A0ABD4EM32</accession>
<protein>
    <recommendedName>
        <fullName evidence="2">Tyr recombinase domain-containing protein</fullName>
    </recommendedName>
</protein>